<proteinExistence type="predicted"/>
<keyword evidence="3" id="KW-1185">Reference proteome</keyword>
<keyword evidence="1" id="KW-1133">Transmembrane helix</keyword>
<protein>
    <submittedName>
        <fullName evidence="2">Uncharacterized protein</fullName>
    </submittedName>
</protein>
<organism evidence="2 3">
    <name type="scientific">Aspergillus violaceofuscus (strain CBS 115571)</name>
    <dbReference type="NCBI Taxonomy" id="1450538"/>
    <lineage>
        <taxon>Eukaryota</taxon>
        <taxon>Fungi</taxon>
        <taxon>Dikarya</taxon>
        <taxon>Ascomycota</taxon>
        <taxon>Pezizomycotina</taxon>
        <taxon>Eurotiomycetes</taxon>
        <taxon>Eurotiomycetidae</taxon>
        <taxon>Eurotiales</taxon>
        <taxon>Aspergillaceae</taxon>
        <taxon>Aspergillus</taxon>
    </lineage>
</organism>
<evidence type="ECO:0000313" key="3">
    <source>
        <dbReference type="Proteomes" id="UP000249829"/>
    </source>
</evidence>
<reference evidence="2 3" key="1">
    <citation type="submission" date="2018-02" db="EMBL/GenBank/DDBJ databases">
        <title>The genomes of Aspergillus section Nigri reveals drivers in fungal speciation.</title>
        <authorList>
            <consortium name="DOE Joint Genome Institute"/>
            <person name="Vesth T.C."/>
            <person name="Nybo J."/>
            <person name="Theobald S."/>
            <person name="Brandl J."/>
            <person name="Frisvad J.C."/>
            <person name="Nielsen K.F."/>
            <person name="Lyhne E.K."/>
            <person name="Kogle M.E."/>
            <person name="Kuo A."/>
            <person name="Riley R."/>
            <person name="Clum A."/>
            <person name="Nolan M."/>
            <person name="Lipzen A."/>
            <person name="Salamov A."/>
            <person name="Henrissat B."/>
            <person name="Wiebenga A."/>
            <person name="De vries R.P."/>
            <person name="Grigoriev I.V."/>
            <person name="Mortensen U.H."/>
            <person name="Andersen M.R."/>
            <person name="Baker S.E."/>
        </authorList>
    </citation>
    <scope>NUCLEOTIDE SEQUENCE [LARGE SCALE GENOMIC DNA]</scope>
    <source>
        <strain evidence="2 3">CBS 115571</strain>
    </source>
</reference>
<dbReference type="EMBL" id="KZ825128">
    <property type="protein sequence ID" value="PYI20059.1"/>
    <property type="molecule type" value="Genomic_DNA"/>
</dbReference>
<accession>A0A2V5H760</accession>
<evidence type="ECO:0000313" key="2">
    <source>
        <dbReference type="EMBL" id="PYI20059.1"/>
    </source>
</evidence>
<evidence type="ECO:0000256" key="1">
    <source>
        <dbReference type="SAM" id="Phobius"/>
    </source>
</evidence>
<feature type="transmembrane region" description="Helical" evidence="1">
    <location>
        <begin position="6"/>
        <end position="24"/>
    </location>
</feature>
<keyword evidence="1" id="KW-0472">Membrane</keyword>
<dbReference type="AlphaFoldDB" id="A0A2V5H760"/>
<name>A0A2V5H760_ASPV1</name>
<dbReference type="Proteomes" id="UP000249829">
    <property type="component" value="Unassembled WGS sequence"/>
</dbReference>
<feature type="transmembrane region" description="Helical" evidence="1">
    <location>
        <begin position="67"/>
        <end position="92"/>
    </location>
</feature>
<keyword evidence="1" id="KW-0812">Transmembrane</keyword>
<feature type="transmembrane region" description="Helical" evidence="1">
    <location>
        <begin position="112"/>
        <end position="135"/>
    </location>
</feature>
<gene>
    <name evidence="2" type="ORF">BO99DRAFT_117020</name>
</gene>
<sequence length="157" mass="17350">MGNFQTVMSSVFWIGTAITIQYMLRGSLPILFDIITNKMPDIPSSIPPSPGWAPFWRSLFHSAPPAFSVWFCVRMAGFGPGIVIVLMAYASIGVLEIVDIVWDGYDDGWTELLATGCLGQTIVVSMYTAAIFYVLSFRPRRSGILSIHLPRQKSGLD</sequence>